<gene>
    <name evidence="2" type="ORF">E6K73_10980</name>
</gene>
<feature type="region of interest" description="Disordered" evidence="1">
    <location>
        <begin position="1"/>
        <end position="24"/>
    </location>
</feature>
<sequence length="69" mass="7923">MKGANAETERGAGPLRTTIQTQNRTLGRPVRRLISWTRTANVWRSPAVQKRPRNTSRMERRVRTSTMSS</sequence>
<feature type="region of interest" description="Disordered" evidence="1">
    <location>
        <begin position="46"/>
        <end position="69"/>
    </location>
</feature>
<reference evidence="2 3" key="1">
    <citation type="journal article" date="2019" name="Nat. Microbiol.">
        <title>Mediterranean grassland soil C-N compound turnover is dependent on rainfall and depth, and is mediated by genomically divergent microorganisms.</title>
        <authorList>
            <person name="Diamond S."/>
            <person name="Andeer P.F."/>
            <person name="Li Z."/>
            <person name="Crits-Christoph A."/>
            <person name="Burstein D."/>
            <person name="Anantharaman K."/>
            <person name="Lane K.R."/>
            <person name="Thomas B.C."/>
            <person name="Pan C."/>
            <person name="Northen T.R."/>
            <person name="Banfield J.F."/>
        </authorList>
    </citation>
    <scope>NUCLEOTIDE SEQUENCE [LARGE SCALE GENOMIC DNA]</scope>
    <source>
        <strain evidence="2">WS_3</strain>
    </source>
</reference>
<dbReference type="EMBL" id="VBOT01000132">
    <property type="protein sequence ID" value="TMQ48846.1"/>
    <property type="molecule type" value="Genomic_DNA"/>
</dbReference>
<name>A0A538SBW1_UNCEI</name>
<dbReference type="Proteomes" id="UP000320184">
    <property type="component" value="Unassembled WGS sequence"/>
</dbReference>
<proteinExistence type="predicted"/>
<accession>A0A538SBW1</accession>
<organism evidence="2 3">
    <name type="scientific">Eiseniibacteriota bacterium</name>
    <dbReference type="NCBI Taxonomy" id="2212470"/>
    <lineage>
        <taxon>Bacteria</taxon>
        <taxon>Candidatus Eiseniibacteriota</taxon>
    </lineage>
</organism>
<protein>
    <submittedName>
        <fullName evidence="2">Uncharacterized protein</fullName>
    </submittedName>
</protein>
<comment type="caution">
    <text evidence="2">The sequence shown here is derived from an EMBL/GenBank/DDBJ whole genome shotgun (WGS) entry which is preliminary data.</text>
</comment>
<evidence type="ECO:0000313" key="2">
    <source>
        <dbReference type="EMBL" id="TMQ48846.1"/>
    </source>
</evidence>
<evidence type="ECO:0000313" key="3">
    <source>
        <dbReference type="Proteomes" id="UP000320184"/>
    </source>
</evidence>
<dbReference type="AlphaFoldDB" id="A0A538SBW1"/>
<evidence type="ECO:0000256" key="1">
    <source>
        <dbReference type="SAM" id="MobiDB-lite"/>
    </source>
</evidence>